<dbReference type="SUPFAM" id="SSF53756">
    <property type="entry name" value="UDP-Glycosyltransferase/glycogen phosphorylase"/>
    <property type="match status" value="1"/>
</dbReference>
<protein>
    <submittedName>
        <fullName evidence="3">Glycosyltransferase</fullName>
    </submittedName>
</protein>
<sequence>MAETVFIINNVLGGVASFCTNIMEGHPPDAPPQQAILLTDASDEAPTIDGQFGENRKHSLKFSPNENQSHVLARLAATIPDGPGSIISNQQMELALFSQQPVDKTIFQVVHDEYNLRLSQKYSKIIDVFVAHSQFYHERLRECLPDREESIFHLPYGIRLSSNQRKPADGPIRLVFLGRLTEAKGVLDLPKIEEGLRARGVATDWTVIGRGPCGDQLRAQLPPSERIRYVSPSTNSEVLKHCATGDALVFPTRFEGFPVALLEAMSAGLVPIVSDLESGVPEVVNERTGFRVAVGEVQGFIEAVQRLDSDRSTLEAMSAASSSMASHFDITERATAYHALFSRHAQLKRPWSGPLQITHGSRLDAPYIPNVVSTSLRRTRSFLQSLKA</sequence>
<dbReference type="CDD" id="cd03801">
    <property type="entry name" value="GT4_PimA-like"/>
    <property type="match status" value="1"/>
</dbReference>
<reference evidence="3 4" key="2">
    <citation type="submission" date="2020-02" db="EMBL/GenBank/DDBJ databases">
        <title>Erythrobacter dongmakensis sp. nov., isolated from a tidal mudflat.</title>
        <authorList>
            <person name="Kim I.S."/>
        </authorList>
    </citation>
    <scope>NUCLEOTIDE SEQUENCE [LARGE SCALE GENOMIC DNA]</scope>
    <source>
        <strain evidence="3 4">GH3-10</strain>
    </source>
</reference>
<keyword evidence="2 3" id="KW-0808">Transferase</keyword>
<dbReference type="GO" id="GO:0016757">
    <property type="term" value="F:glycosyltransferase activity"/>
    <property type="evidence" value="ECO:0007669"/>
    <property type="project" value="UniProtKB-KW"/>
</dbReference>
<evidence type="ECO:0000256" key="1">
    <source>
        <dbReference type="ARBA" id="ARBA00022676"/>
    </source>
</evidence>
<keyword evidence="4" id="KW-1185">Reference proteome</keyword>
<comment type="caution">
    <text evidence="3">The sequence shown here is derived from an EMBL/GenBank/DDBJ whole genome shotgun (WGS) entry which is preliminary data.</text>
</comment>
<keyword evidence="1" id="KW-0328">Glycosyltransferase</keyword>
<evidence type="ECO:0000313" key="3">
    <source>
        <dbReference type="EMBL" id="MWV26975.1"/>
    </source>
</evidence>
<accession>A0A844XBT7</accession>
<gene>
    <name evidence="3" type="ORF">GRF63_03555</name>
</gene>
<dbReference type="PANTHER" id="PTHR12526:SF510">
    <property type="entry name" value="D-INOSITOL 3-PHOSPHATE GLYCOSYLTRANSFERASE"/>
    <property type="match status" value="1"/>
</dbReference>
<dbReference type="AlphaFoldDB" id="A0A844XBT7"/>
<organism evidence="3 4">
    <name type="scientific">Aurantiacibacter rhizosphaerae</name>
    <dbReference type="NCBI Taxonomy" id="2691582"/>
    <lineage>
        <taxon>Bacteria</taxon>
        <taxon>Pseudomonadati</taxon>
        <taxon>Pseudomonadota</taxon>
        <taxon>Alphaproteobacteria</taxon>
        <taxon>Sphingomonadales</taxon>
        <taxon>Erythrobacteraceae</taxon>
        <taxon>Aurantiacibacter</taxon>
    </lineage>
</organism>
<reference evidence="3 4" key="1">
    <citation type="submission" date="2019-12" db="EMBL/GenBank/DDBJ databases">
        <authorList>
            <person name="Lee S.D."/>
        </authorList>
    </citation>
    <scope>NUCLEOTIDE SEQUENCE [LARGE SCALE GENOMIC DNA]</scope>
    <source>
        <strain evidence="3 4">GH3-10</strain>
    </source>
</reference>
<dbReference type="Gene3D" id="3.40.50.2000">
    <property type="entry name" value="Glycogen Phosphorylase B"/>
    <property type="match status" value="2"/>
</dbReference>
<name>A0A844XBT7_9SPHN</name>
<evidence type="ECO:0000256" key="2">
    <source>
        <dbReference type="ARBA" id="ARBA00022679"/>
    </source>
</evidence>
<dbReference type="EMBL" id="WUBR01000001">
    <property type="protein sequence ID" value="MWV26975.1"/>
    <property type="molecule type" value="Genomic_DNA"/>
</dbReference>
<dbReference type="Proteomes" id="UP000461409">
    <property type="component" value="Unassembled WGS sequence"/>
</dbReference>
<proteinExistence type="predicted"/>
<dbReference type="PANTHER" id="PTHR12526">
    <property type="entry name" value="GLYCOSYLTRANSFERASE"/>
    <property type="match status" value="1"/>
</dbReference>
<dbReference type="Pfam" id="PF13692">
    <property type="entry name" value="Glyco_trans_1_4"/>
    <property type="match status" value="1"/>
</dbReference>
<dbReference type="RefSeq" id="WP_160484594.1">
    <property type="nucleotide sequence ID" value="NZ_WUBR01000001.1"/>
</dbReference>
<evidence type="ECO:0000313" key="4">
    <source>
        <dbReference type="Proteomes" id="UP000461409"/>
    </source>
</evidence>